<keyword evidence="2" id="KW-1185">Reference proteome</keyword>
<proteinExistence type="predicted"/>
<evidence type="ECO:0000313" key="2">
    <source>
        <dbReference type="Proteomes" id="UP001626550"/>
    </source>
</evidence>
<dbReference type="Proteomes" id="UP001626550">
    <property type="component" value="Unassembled WGS sequence"/>
</dbReference>
<name>A0ABD2PMB7_9PLAT</name>
<gene>
    <name evidence="1" type="ORF">Ciccas_013927</name>
</gene>
<comment type="caution">
    <text evidence="1">The sequence shown here is derived from an EMBL/GenBank/DDBJ whole genome shotgun (WGS) entry which is preliminary data.</text>
</comment>
<evidence type="ECO:0000313" key="1">
    <source>
        <dbReference type="EMBL" id="KAL3307556.1"/>
    </source>
</evidence>
<organism evidence="1 2">
    <name type="scientific">Cichlidogyrus casuarinus</name>
    <dbReference type="NCBI Taxonomy" id="1844966"/>
    <lineage>
        <taxon>Eukaryota</taxon>
        <taxon>Metazoa</taxon>
        <taxon>Spiralia</taxon>
        <taxon>Lophotrochozoa</taxon>
        <taxon>Platyhelminthes</taxon>
        <taxon>Monogenea</taxon>
        <taxon>Monopisthocotylea</taxon>
        <taxon>Dactylogyridea</taxon>
        <taxon>Ancyrocephalidae</taxon>
        <taxon>Cichlidogyrus</taxon>
    </lineage>
</organism>
<dbReference type="AlphaFoldDB" id="A0ABD2PMB7"/>
<accession>A0ABD2PMB7</accession>
<sequence>MEDFLEPRQIARLVRDAFQCAEYGIRDQIHCLTQESAYDWCALRSKIAAIPHRDSFKQSEKHERVKKWYSLEVDRVTIGSPLTIQNHNIILALISINMSTRKKTVSPKEQVTPHCCGLIFPAVSHLFPK</sequence>
<reference evidence="1 2" key="1">
    <citation type="submission" date="2024-11" db="EMBL/GenBank/DDBJ databases">
        <title>Adaptive evolution of stress response genes in parasites aligns with host niche diversity.</title>
        <authorList>
            <person name="Hahn C."/>
            <person name="Resl P."/>
        </authorList>
    </citation>
    <scope>NUCLEOTIDE SEQUENCE [LARGE SCALE GENOMIC DNA]</scope>
    <source>
        <strain evidence="1">EGGRZ-B1_66</strain>
        <tissue evidence="1">Body</tissue>
    </source>
</reference>
<dbReference type="EMBL" id="JBJKFK010007062">
    <property type="protein sequence ID" value="KAL3307556.1"/>
    <property type="molecule type" value="Genomic_DNA"/>
</dbReference>
<protein>
    <submittedName>
        <fullName evidence="1">Uncharacterized protein</fullName>
    </submittedName>
</protein>